<comment type="similarity">
    <text evidence="2">Belongs to the beta sliding clamp family.</text>
</comment>
<dbReference type="InterPro" id="IPR022635">
    <property type="entry name" value="DNA_polIII_beta_C"/>
</dbReference>
<dbReference type="SUPFAM" id="SSF55979">
    <property type="entry name" value="DNA clamp"/>
    <property type="match status" value="3"/>
</dbReference>
<organism evidence="16 17">
    <name type="scientific">Koleobacter methoxysyntrophicus</name>
    <dbReference type="NCBI Taxonomy" id="2751313"/>
    <lineage>
        <taxon>Bacteria</taxon>
        <taxon>Bacillati</taxon>
        <taxon>Bacillota</taxon>
        <taxon>Clostridia</taxon>
        <taxon>Koleobacterales</taxon>
        <taxon>Koleobacteraceae</taxon>
        <taxon>Koleobacter</taxon>
    </lineage>
</organism>
<evidence type="ECO:0000313" key="17">
    <source>
        <dbReference type="Proteomes" id="UP000662904"/>
    </source>
</evidence>
<dbReference type="GO" id="GO:0009360">
    <property type="term" value="C:DNA polymerase III complex"/>
    <property type="evidence" value="ECO:0007669"/>
    <property type="project" value="InterPro"/>
</dbReference>
<dbReference type="GO" id="GO:0005737">
    <property type="term" value="C:cytoplasm"/>
    <property type="evidence" value="ECO:0007669"/>
    <property type="project" value="UniProtKB-SubCell"/>
</dbReference>
<evidence type="ECO:0000259" key="14">
    <source>
        <dbReference type="Pfam" id="PF02767"/>
    </source>
</evidence>
<evidence type="ECO:0000256" key="4">
    <source>
        <dbReference type="ARBA" id="ARBA00022490"/>
    </source>
</evidence>
<dbReference type="EMBL" id="CP059066">
    <property type="protein sequence ID" value="QSQ10529.1"/>
    <property type="molecule type" value="Genomic_DNA"/>
</dbReference>
<evidence type="ECO:0000256" key="12">
    <source>
        <dbReference type="ARBA" id="ARBA00033276"/>
    </source>
</evidence>
<evidence type="ECO:0000256" key="5">
    <source>
        <dbReference type="ARBA" id="ARBA00022679"/>
    </source>
</evidence>
<dbReference type="InterPro" id="IPR001001">
    <property type="entry name" value="DNA_polIII_beta"/>
</dbReference>
<dbReference type="RefSeq" id="WP_206707838.1">
    <property type="nucleotide sequence ID" value="NZ_CP059066.1"/>
</dbReference>
<dbReference type="Gene3D" id="3.10.150.10">
    <property type="entry name" value="DNA Polymerase III, subunit A, domain 2"/>
    <property type="match status" value="1"/>
</dbReference>
<comment type="subcellular location">
    <subcellularLocation>
        <location evidence="1">Cytoplasm</location>
    </subcellularLocation>
</comment>
<reference evidence="16" key="1">
    <citation type="submission" date="2020-07" db="EMBL/GenBank/DDBJ databases">
        <title>Koleobacter methoxysyntrophicus gen. nov., sp. nov., a novel anaerobic bacterium isolated from deep subsurface oil field and proposal of Koleobacterales ord. nov. in the phylum Firmicutes.</title>
        <authorList>
            <person name="Sakamoto S."/>
            <person name="Tamaki H."/>
        </authorList>
    </citation>
    <scope>NUCLEOTIDE SEQUENCE</scope>
    <source>
        <strain evidence="16">NRmbB1</strain>
    </source>
</reference>
<feature type="domain" description="DNA polymerase III beta sliding clamp N-terminal" evidence="13">
    <location>
        <begin position="1"/>
        <end position="123"/>
    </location>
</feature>
<dbReference type="KEGG" id="kme:H0A61_02937"/>
<evidence type="ECO:0000256" key="8">
    <source>
        <dbReference type="ARBA" id="ARBA00022932"/>
    </source>
</evidence>
<dbReference type="Gene3D" id="3.70.10.10">
    <property type="match status" value="1"/>
</dbReference>
<dbReference type="InterPro" id="IPR046938">
    <property type="entry name" value="DNA_clamp_sf"/>
</dbReference>
<dbReference type="Pfam" id="PF02767">
    <property type="entry name" value="DNA_pol3_beta_2"/>
    <property type="match status" value="1"/>
</dbReference>
<dbReference type="GO" id="GO:0006271">
    <property type="term" value="P:DNA strand elongation involved in DNA replication"/>
    <property type="evidence" value="ECO:0007669"/>
    <property type="project" value="TreeGrafter"/>
</dbReference>
<dbReference type="NCBIfam" id="TIGR00663">
    <property type="entry name" value="dnan"/>
    <property type="match status" value="1"/>
</dbReference>
<keyword evidence="7" id="KW-0235">DNA replication</keyword>
<gene>
    <name evidence="16" type="primary">dnaN_2</name>
    <name evidence="16" type="ORF">H0A61_02937</name>
</gene>
<dbReference type="Pfam" id="PF00712">
    <property type="entry name" value="DNA_pol3_beta"/>
    <property type="match status" value="1"/>
</dbReference>
<keyword evidence="4" id="KW-0963">Cytoplasm</keyword>
<keyword evidence="9" id="KW-0238">DNA-binding</keyword>
<keyword evidence="5" id="KW-0808">Transferase</keyword>
<keyword evidence="6" id="KW-0548">Nucleotidyltransferase</keyword>
<dbReference type="PANTHER" id="PTHR30478">
    <property type="entry name" value="DNA POLYMERASE III SUBUNIT BETA"/>
    <property type="match status" value="1"/>
</dbReference>
<name>A0A8A0RSQ1_9FIRM</name>
<dbReference type="Pfam" id="PF02768">
    <property type="entry name" value="DNA_pol3_beta_3"/>
    <property type="match status" value="1"/>
</dbReference>
<evidence type="ECO:0000259" key="15">
    <source>
        <dbReference type="Pfam" id="PF02768"/>
    </source>
</evidence>
<dbReference type="InterPro" id="IPR022637">
    <property type="entry name" value="DNA_polIII_beta_cen"/>
</dbReference>
<dbReference type="SMART" id="SM00480">
    <property type="entry name" value="POL3Bc"/>
    <property type="match status" value="1"/>
</dbReference>
<dbReference type="AlphaFoldDB" id="A0A8A0RSQ1"/>
<evidence type="ECO:0000259" key="13">
    <source>
        <dbReference type="Pfam" id="PF00712"/>
    </source>
</evidence>
<accession>A0A8A0RSQ1</accession>
<dbReference type="GO" id="GO:0003887">
    <property type="term" value="F:DNA-directed DNA polymerase activity"/>
    <property type="evidence" value="ECO:0007669"/>
    <property type="project" value="UniProtKB-KW"/>
</dbReference>
<proteinExistence type="inferred from homology"/>
<evidence type="ECO:0000313" key="16">
    <source>
        <dbReference type="EMBL" id="QSQ10529.1"/>
    </source>
</evidence>
<feature type="domain" description="DNA polymerase III beta sliding clamp central" evidence="14">
    <location>
        <begin position="135"/>
        <end position="252"/>
    </location>
</feature>
<evidence type="ECO:0000256" key="2">
    <source>
        <dbReference type="ARBA" id="ARBA00010752"/>
    </source>
</evidence>
<protein>
    <recommendedName>
        <fullName evidence="3">Beta sliding clamp</fullName>
    </recommendedName>
    <alternativeName>
        <fullName evidence="12">Beta-clamp processivity factor</fullName>
    </alternativeName>
    <alternativeName>
        <fullName evidence="10">DNA polymerase III beta sliding clamp subunit</fullName>
    </alternativeName>
    <alternativeName>
        <fullName evidence="11">DNA polymerase III subunit beta</fullName>
    </alternativeName>
</protein>
<dbReference type="InterPro" id="IPR022634">
    <property type="entry name" value="DNA_polIII_beta_N"/>
</dbReference>
<dbReference type="Proteomes" id="UP000662904">
    <property type="component" value="Chromosome"/>
</dbReference>
<keyword evidence="8" id="KW-0239">DNA-directed DNA polymerase</keyword>
<evidence type="ECO:0000256" key="7">
    <source>
        <dbReference type="ARBA" id="ARBA00022705"/>
    </source>
</evidence>
<evidence type="ECO:0000256" key="10">
    <source>
        <dbReference type="ARBA" id="ARBA00030988"/>
    </source>
</evidence>
<evidence type="ECO:0000256" key="3">
    <source>
        <dbReference type="ARBA" id="ARBA00021035"/>
    </source>
</evidence>
<feature type="domain" description="DNA polymerase III beta sliding clamp C-terminal" evidence="15">
    <location>
        <begin position="255"/>
        <end position="362"/>
    </location>
</feature>
<evidence type="ECO:0000256" key="11">
    <source>
        <dbReference type="ARBA" id="ARBA00033275"/>
    </source>
</evidence>
<evidence type="ECO:0000256" key="6">
    <source>
        <dbReference type="ARBA" id="ARBA00022695"/>
    </source>
</evidence>
<dbReference type="PANTHER" id="PTHR30478:SF0">
    <property type="entry name" value="BETA SLIDING CLAMP"/>
    <property type="match status" value="1"/>
</dbReference>
<evidence type="ECO:0000256" key="9">
    <source>
        <dbReference type="ARBA" id="ARBA00023125"/>
    </source>
</evidence>
<dbReference type="GO" id="GO:0003677">
    <property type="term" value="F:DNA binding"/>
    <property type="evidence" value="ECO:0007669"/>
    <property type="project" value="UniProtKB-KW"/>
</dbReference>
<evidence type="ECO:0000256" key="1">
    <source>
        <dbReference type="ARBA" id="ARBA00004496"/>
    </source>
</evidence>
<sequence length="376" mass="41313">MLVRISKSRLVDALALAGRAAASSSVISVIKGILMEAEDGILKLSGTNLETRLEVVLSGGDVEIKNEGSVIIPASFGDAVKAIDGDPELKIQVEEPTQTVELSDTKGKINFKFAGIRAENFPETNPGSRVADFEIAAEVLEDILKKTVFAAGRKSPKIILEGIKFQSRDGQLKCFALDGYRAAFYFLYSFKSEPFDVIIPASSLLQLQQLTKRGGTFKCRIYENFAAFEHSNNEDGCSATYIVNLLNGNFPKTERLIREKNTTVVKINKTLLLQSLQRASLTRGAVVLEIDKDGSEVKIFSEDKDKTISVSEKIAAEVKGGPLSIYFNSKFLTEPLEAIEDSEVELGFELDVSPCQIDLSSEKRRYAYFAMPLGKE</sequence>
<dbReference type="GO" id="GO:0008408">
    <property type="term" value="F:3'-5' exonuclease activity"/>
    <property type="evidence" value="ECO:0007669"/>
    <property type="project" value="InterPro"/>
</dbReference>
<keyword evidence="17" id="KW-1185">Reference proteome</keyword>